<dbReference type="Gene3D" id="1.20.1280.50">
    <property type="match status" value="1"/>
</dbReference>
<name>A0A7J0E271_9ERIC</name>
<dbReference type="Gene3D" id="3.30.420.10">
    <property type="entry name" value="Ribonuclease H-like superfamily/Ribonuclease H"/>
    <property type="match status" value="1"/>
</dbReference>
<dbReference type="InterPro" id="IPR044730">
    <property type="entry name" value="RNase_H-like_dom_plant"/>
</dbReference>
<dbReference type="GO" id="GO:0003676">
    <property type="term" value="F:nucleic acid binding"/>
    <property type="evidence" value="ECO:0007669"/>
    <property type="project" value="InterPro"/>
</dbReference>
<dbReference type="InterPro" id="IPR001810">
    <property type="entry name" value="F-box_dom"/>
</dbReference>
<feature type="compositionally biased region" description="Pro residues" evidence="1">
    <location>
        <begin position="1"/>
        <end position="14"/>
    </location>
</feature>
<keyword evidence="5" id="KW-1185">Reference proteome</keyword>
<evidence type="ECO:0000259" key="3">
    <source>
        <dbReference type="PROSITE" id="PS50879"/>
    </source>
</evidence>
<dbReference type="Pfam" id="PF13456">
    <property type="entry name" value="RVT_3"/>
    <property type="match status" value="1"/>
</dbReference>
<sequence length="366" mass="41428">MSYQPPIHPTPPGPTLSSPHLATTTKPPHALITLFTTVTTKTIAHSFTDTISLSLTKSKVVGYGGYNYAIGDGVVWFCNGVVRLCYRLAVERFGLERVRLPACWEMSAGKAQNGNIRCGKFQSIACSNRKKKSCVPSLPKEIVFFILVRLPTDILYNSVQYVCWQWYSIIRNPCFIYEHLHRFTTSGLFIQYDRLPYTPCFAELGKANATVTEDTEIREKKSHSNIESCWQIWNDRNKKAIENIDTMRQENVKKAYWLARYINVAFQVPEATSPRLPRLITWLCPSASNMKLNTDGSARGDPGPAGYGGVFRDELYGYFRKLRDISSLEAEVWGIYKGLTIILENGLNGIDVEIRLGRNHETNPRG</sequence>
<evidence type="ECO:0000313" key="4">
    <source>
        <dbReference type="EMBL" id="GFY80581.1"/>
    </source>
</evidence>
<accession>A0A7J0E271</accession>
<dbReference type="PANTHER" id="PTHR47723">
    <property type="entry name" value="OS05G0353850 PROTEIN"/>
    <property type="match status" value="1"/>
</dbReference>
<dbReference type="InterPro" id="IPR012337">
    <property type="entry name" value="RNaseH-like_sf"/>
</dbReference>
<feature type="domain" description="RNase H type-1" evidence="3">
    <location>
        <begin position="286"/>
        <end position="366"/>
    </location>
</feature>
<dbReference type="PROSITE" id="PS50181">
    <property type="entry name" value="FBOX"/>
    <property type="match status" value="1"/>
</dbReference>
<dbReference type="GO" id="GO:0004523">
    <property type="term" value="F:RNA-DNA hybrid ribonuclease activity"/>
    <property type="evidence" value="ECO:0007669"/>
    <property type="project" value="InterPro"/>
</dbReference>
<dbReference type="EMBL" id="BJWL01000001">
    <property type="protein sequence ID" value="GFY80581.1"/>
    <property type="molecule type" value="Genomic_DNA"/>
</dbReference>
<dbReference type="PANTHER" id="PTHR47723:SF19">
    <property type="entry name" value="POLYNUCLEOTIDYL TRANSFERASE, RIBONUCLEASE H-LIKE SUPERFAMILY PROTEIN"/>
    <property type="match status" value="1"/>
</dbReference>
<evidence type="ECO:0008006" key="6">
    <source>
        <dbReference type="Google" id="ProtNLM"/>
    </source>
</evidence>
<dbReference type="InterPro" id="IPR036047">
    <property type="entry name" value="F-box-like_dom_sf"/>
</dbReference>
<proteinExistence type="predicted"/>
<dbReference type="AlphaFoldDB" id="A0A7J0E271"/>
<dbReference type="CDD" id="cd06222">
    <property type="entry name" value="RNase_H_like"/>
    <property type="match status" value="1"/>
</dbReference>
<reference evidence="4 5" key="1">
    <citation type="submission" date="2019-07" db="EMBL/GenBank/DDBJ databases">
        <title>De Novo Assembly of kiwifruit Actinidia rufa.</title>
        <authorList>
            <person name="Sugita-Konishi S."/>
            <person name="Sato K."/>
            <person name="Mori E."/>
            <person name="Abe Y."/>
            <person name="Kisaki G."/>
            <person name="Hamano K."/>
            <person name="Suezawa K."/>
            <person name="Otani M."/>
            <person name="Fukuda T."/>
            <person name="Manabe T."/>
            <person name="Gomi K."/>
            <person name="Tabuchi M."/>
            <person name="Akimitsu K."/>
            <person name="Kataoka I."/>
        </authorList>
    </citation>
    <scope>NUCLEOTIDE SEQUENCE [LARGE SCALE GENOMIC DNA]</scope>
    <source>
        <strain evidence="5">cv. Fuchu</strain>
    </source>
</reference>
<feature type="domain" description="F-box" evidence="2">
    <location>
        <begin position="132"/>
        <end position="180"/>
    </location>
</feature>
<dbReference type="Pfam" id="PF12937">
    <property type="entry name" value="F-box-like"/>
    <property type="match status" value="1"/>
</dbReference>
<dbReference type="Proteomes" id="UP000585474">
    <property type="component" value="Unassembled WGS sequence"/>
</dbReference>
<dbReference type="InterPro" id="IPR036397">
    <property type="entry name" value="RNaseH_sf"/>
</dbReference>
<dbReference type="SUPFAM" id="SSF81383">
    <property type="entry name" value="F-box domain"/>
    <property type="match status" value="1"/>
</dbReference>
<dbReference type="InterPro" id="IPR002156">
    <property type="entry name" value="RNaseH_domain"/>
</dbReference>
<comment type="caution">
    <text evidence="4">The sequence shown here is derived from an EMBL/GenBank/DDBJ whole genome shotgun (WGS) entry which is preliminary data.</text>
</comment>
<organism evidence="4 5">
    <name type="scientific">Actinidia rufa</name>
    <dbReference type="NCBI Taxonomy" id="165716"/>
    <lineage>
        <taxon>Eukaryota</taxon>
        <taxon>Viridiplantae</taxon>
        <taxon>Streptophyta</taxon>
        <taxon>Embryophyta</taxon>
        <taxon>Tracheophyta</taxon>
        <taxon>Spermatophyta</taxon>
        <taxon>Magnoliopsida</taxon>
        <taxon>eudicotyledons</taxon>
        <taxon>Gunneridae</taxon>
        <taxon>Pentapetalae</taxon>
        <taxon>asterids</taxon>
        <taxon>Ericales</taxon>
        <taxon>Actinidiaceae</taxon>
        <taxon>Actinidia</taxon>
    </lineage>
</organism>
<evidence type="ECO:0000256" key="1">
    <source>
        <dbReference type="SAM" id="MobiDB-lite"/>
    </source>
</evidence>
<protein>
    <recommendedName>
        <fullName evidence="6">F-box domain-containing protein</fullName>
    </recommendedName>
</protein>
<gene>
    <name evidence="4" type="ORF">Acr_01g0003900</name>
</gene>
<evidence type="ECO:0000313" key="5">
    <source>
        <dbReference type="Proteomes" id="UP000585474"/>
    </source>
</evidence>
<dbReference type="InterPro" id="IPR053151">
    <property type="entry name" value="RNase_H-like"/>
</dbReference>
<evidence type="ECO:0000259" key="2">
    <source>
        <dbReference type="PROSITE" id="PS50181"/>
    </source>
</evidence>
<dbReference type="SUPFAM" id="SSF53098">
    <property type="entry name" value="Ribonuclease H-like"/>
    <property type="match status" value="1"/>
</dbReference>
<feature type="region of interest" description="Disordered" evidence="1">
    <location>
        <begin position="1"/>
        <end position="22"/>
    </location>
</feature>
<dbReference type="OrthoDB" id="1752183at2759"/>
<dbReference type="PROSITE" id="PS50879">
    <property type="entry name" value="RNASE_H_1"/>
    <property type="match status" value="1"/>
</dbReference>